<dbReference type="GO" id="GO:0034605">
    <property type="term" value="P:cellular response to heat"/>
    <property type="evidence" value="ECO:0007669"/>
    <property type="project" value="EnsemblFungi"/>
</dbReference>
<evidence type="ECO:0000256" key="11">
    <source>
        <dbReference type="RuleBase" id="RU361213"/>
    </source>
</evidence>
<dbReference type="GO" id="GO:2000219">
    <property type="term" value="P:positive regulation of invasive growth in response to glucose limitation"/>
    <property type="evidence" value="ECO:0007669"/>
    <property type="project" value="EnsemblFungi"/>
</dbReference>
<accession>G8C280</accession>
<evidence type="ECO:0000256" key="12">
    <source>
        <dbReference type="SAM" id="MobiDB-lite"/>
    </source>
</evidence>
<keyword evidence="5 9" id="KW-0862">Zinc</keyword>
<dbReference type="Pfam" id="PF12998">
    <property type="entry name" value="ING"/>
    <property type="match status" value="1"/>
</dbReference>
<keyword evidence="3 9" id="KW-0479">Metal-binding</keyword>
<evidence type="ECO:0000256" key="1">
    <source>
        <dbReference type="ARBA" id="ARBA00004123"/>
    </source>
</evidence>
<comment type="domain">
    <text evidence="11">The PHD-type zinc finger mediates the binding to H3K4me3.</text>
</comment>
<dbReference type="AlphaFoldDB" id="G8C280"/>
<dbReference type="eggNOG" id="KOG1973">
    <property type="taxonomic scope" value="Eukaryota"/>
</dbReference>
<dbReference type="InterPro" id="IPR019786">
    <property type="entry name" value="Zinc_finger_PHD-type_CS"/>
</dbReference>
<feature type="binding site" evidence="9">
    <location>
        <position position="272"/>
    </location>
    <ligand>
        <name>Zn(2+)</name>
        <dbReference type="ChEBI" id="CHEBI:29105"/>
        <label>2</label>
    </ligand>
</feature>
<keyword evidence="7 11" id="KW-0539">Nucleus</keyword>
<dbReference type="HOGENOM" id="CLU_031900_2_1_1"/>
<dbReference type="OMA" id="HEIDAKC"/>
<feature type="site" description="Histone H3K4me3 binding" evidence="8">
    <location>
        <position position="281"/>
    </location>
</feature>
<keyword evidence="6 11" id="KW-0156">Chromatin regulator</keyword>
<dbReference type="PROSITE" id="PS01359">
    <property type="entry name" value="ZF_PHD_1"/>
    <property type="match status" value="1"/>
</dbReference>
<gene>
    <name evidence="14" type="primary">TPHA0P01000</name>
    <name evidence="14" type="ordered locus">TPHA_0P01000</name>
</gene>
<feature type="site" description="Histone H3K4me3 binding" evidence="8">
    <location>
        <position position="258"/>
    </location>
</feature>
<dbReference type="InterPro" id="IPR024610">
    <property type="entry name" value="ING_N_histone-binding"/>
</dbReference>
<protein>
    <recommendedName>
        <fullName evidence="11">Chromatin modification-related protein</fullName>
    </recommendedName>
</protein>
<evidence type="ECO:0000256" key="9">
    <source>
        <dbReference type="PIRSR" id="PIRSR628651-51"/>
    </source>
</evidence>
<dbReference type="PROSITE" id="PS50016">
    <property type="entry name" value="ZF_PHD_2"/>
    <property type="match status" value="1"/>
</dbReference>
<dbReference type="InterPro" id="IPR001965">
    <property type="entry name" value="Znf_PHD"/>
</dbReference>
<comment type="function">
    <text evidence="11">Component of an histone acetyltransferase complex.</text>
</comment>
<dbReference type="InterPro" id="IPR013083">
    <property type="entry name" value="Znf_RING/FYVE/PHD"/>
</dbReference>
<organism evidence="14 15">
    <name type="scientific">Tetrapisispora phaffii (strain ATCC 24235 / CBS 4417 / NBRC 1672 / NRRL Y-8282 / UCD 70-5)</name>
    <name type="common">Yeast</name>
    <name type="synonym">Fabospora phaffii</name>
    <dbReference type="NCBI Taxonomy" id="1071381"/>
    <lineage>
        <taxon>Eukaryota</taxon>
        <taxon>Fungi</taxon>
        <taxon>Dikarya</taxon>
        <taxon>Ascomycota</taxon>
        <taxon>Saccharomycotina</taxon>
        <taxon>Saccharomycetes</taxon>
        <taxon>Saccharomycetales</taxon>
        <taxon>Saccharomycetaceae</taxon>
        <taxon>Tetrapisispora</taxon>
    </lineage>
</organism>
<dbReference type="PANTHER" id="PTHR10333">
    <property type="entry name" value="INHIBITOR OF GROWTH PROTEIN"/>
    <property type="match status" value="1"/>
</dbReference>
<dbReference type="OrthoDB" id="5411773at2759"/>
<feature type="binding site" evidence="9">
    <location>
        <position position="261"/>
    </location>
    <ligand>
        <name>Zn(2+)</name>
        <dbReference type="ChEBI" id="CHEBI:29105"/>
        <label>1</label>
    </ligand>
</feature>
<feature type="region of interest" description="Disordered" evidence="12">
    <location>
        <begin position="153"/>
        <end position="247"/>
    </location>
</feature>
<dbReference type="GO" id="GO:0008270">
    <property type="term" value="F:zinc ion binding"/>
    <property type="evidence" value="ECO:0007669"/>
    <property type="project" value="UniProtKB-KW"/>
</dbReference>
<feature type="binding site" evidence="9">
    <location>
        <position position="299"/>
    </location>
    <ligand>
        <name>Zn(2+)</name>
        <dbReference type="ChEBI" id="CHEBI:29105"/>
        <label>2</label>
    </ligand>
</feature>
<dbReference type="GO" id="GO:0061188">
    <property type="term" value="P:negative regulation of rDNA heterochromatin formation"/>
    <property type="evidence" value="ECO:0007669"/>
    <property type="project" value="EnsemblFungi"/>
</dbReference>
<dbReference type="GeneID" id="11530877"/>
<feature type="compositionally biased region" description="Polar residues" evidence="12">
    <location>
        <begin position="206"/>
        <end position="223"/>
    </location>
</feature>
<dbReference type="Gene3D" id="3.30.40.10">
    <property type="entry name" value="Zinc/RING finger domain, C3HC4 (zinc finger)"/>
    <property type="match status" value="1"/>
</dbReference>
<dbReference type="Pfam" id="PF23011">
    <property type="entry name" value="PHD-1st_NSD"/>
    <property type="match status" value="1"/>
</dbReference>
<dbReference type="CDD" id="cd15505">
    <property type="entry name" value="PHD_ING"/>
    <property type="match status" value="1"/>
</dbReference>
<evidence type="ECO:0000256" key="6">
    <source>
        <dbReference type="ARBA" id="ARBA00022853"/>
    </source>
</evidence>
<comment type="similarity">
    <text evidence="2 11">Belongs to the ING family.</text>
</comment>
<comment type="subcellular location">
    <subcellularLocation>
        <location evidence="1 11">Nucleus</location>
    </subcellularLocation>
</comment>
<dbReference type="Gene3D" id="6.10.140.1740">
    <property type="match status" value="1"/>
</dbReference>
<dbReference type="SMART" id="SM00249">
    <property type="entry name" value="PHD"/>
    <property type="match status" value="1"/>
</dbReference>
<dbReference type="InterPro" id="IPR028651">
    <property type="entry name" value="ING_fam"/>
</dbReference>
<evidence type="ECO:0000259" key="13">
    <source>
        <dbReference type="PROSITE" id="PS50016"/>
    </source>
</evidence>
<dbReference type="EMBL" id="HE612871">
    <property type="protein sequence ID" value="CCE66258.1"/>
    <property type="molecule type" value="Genomic_DNA"/>
</dbReference>
<feature type="domain" description="PHD-type" evidence="13">
    <location>
        <begin position="256"/>
        <end position="305"/>
    </location>
</feature>
<dbReference type="SMART" id="SM01408">
    <property type="entry name" value="ING"/>
    <property type="match status" value="1"/>
</dbReference>
<comment type="subunit">
    <text evidence="11">Component of an histone acetyltransferase complex. Interacts with H3K4me3 and to a lesser extent with H3K4me2.</text>
</comment>
<evidence type="ECO:0000256" key="7">
    <source>
        <dbReference type="ARBA" id="ARBA00023242"/>
    </source>
</evidence>
<evidence type="ECO:0000256" key="5">
    <source>
        <dbReference type="ARBA" id="ARBA00022833"/>
    </source>
</evidence>
<dbReference type="Proteomes" id="UP000005666">
    <property type="component" value="Chromosome 16"/>
</dbReference>
<feature type="binding site" evidence="9">
    <location>
        <position position="277"/>
    </location>
    <ligand>
        <name>Zn(2+)</name>
        <dbReference type="ChEBI" id="CHEBI:29105"/>
        <label>2</label>
    </ligand>
</feature>
<dbReference type="GO" id="GO:0045944">
    <property type="term" value="P:positive regulation of transcription by RNA polymerase II"/>
    <property type="evidence" value="ECO:0007669"/>
    <property type="project" value="EnsemblFungi"/>
</dbReference>
<dbReference type="GO" id="GO:0016479">
    <property type="term" value="P:negative regulation of transcription by RNA polymerase I"/>
    <property type="evidence" value="ECO:0007669"/>
    <property type="project" value="EnsemblFungi"/>
</dbReference>
<evidence type="ECO:0000256" key="3">
    <source>
        <dbReference type="ARBA" id="ARBA00022723"/>
    </source>
</evidence>
<feature type="binding site" evidence="9">
    <location>
        <position position="286"/>
    </location>
    <ligand>
        <name>Zn(2+)</name>
        <dbReference type="ChEBI" id="CHEBI:29105"/>
        <label>1</label>
    </ligand>
</feature>
<evidence type="ECO:0000256" key="4">
    <source>
        <dbReference type="ARBA" id="ARBA00022771"/>
    </source>
</evidence>
<feature type="site" description="Histone H3K4me3 binding" evidence="8">
    <location>
        <position position="273"/>
    </location>
</feature>
<dbReference type="FunFam" id="3.30.40.10:FF:000016">
    <property type="entry name" value="Inhibitor of growth protein"/>
    <property type="match status" value="1"/>
</dbReference>
<feature type="site" description="Histone H3K4me3 binding" evidence="8">
    <location>
        <position position="269"/>
    </location>
</feature>
<feature type="binding site" evidence="9">
    <location>
        <position position="302"/>
    </location>
    <ligand>
        <name>Zn(2+)</name>
        <dbReference type="ChEBI" id="CHEBI:29105"/>
        <label>2</label>
    </ligand>
</feature>
<dbReference type="RefSeq" id="XP_003688692.1">
    <property type="nucleotide sequence ID" value="XM_003688644.1"/>
</dbReference>
<feature type="compositionally biased region" description="Polar residues" evidence="12">
    <location>
        <begin position="154"/>
        <end position="166"/>
    </location>
</feature>
<feature type="binding site" evidence="9">
    <location>
        <position position="283"/>
    </location>
    <ligand>
        <name>Zn(2+)</name>
        <dbReference type="ChEBI" id="CHEBI:29105"/>
        <label>1</label>
    </ligand>
</feature>
<reference evidence="14 15" key="1">
    <citation type="journal article" date="2011" name="Proc. Natl. Acad. Sci. U.S.A.">
        <title>Evolutionary erosion of yeast sex chromosomes by mating-type switching accidents.</title>
        <authorList>
            <person name="Gordon J.L."/>
            <person name="Armisen D."/>
            <person name="Proux-Wera E."/>
            <person name="Oheigeartaigh S.S."/>
            <person name="Byrne K.P."/>
            <person name="Wolfe K.H."/>
        </authorList>
    </citation>
    <scope>NUCLEOTIDE SEQUENCE [LARGE SCALE GENOMIC DNA]</scope>
    <source>
        <strain evidence="15">ATCC 24235 / CBS 4417 / NBRC 1672 / NRRL Y-8282 / UCD 70-5</strain>
    </source>
</reference>
<evidence type="ECO:0000256" key="2">
    <source>
        <dbReference type="ARBA" id="ARBA00010210"/>
    </source>
</evidence>
<dbReference type="InterPro" id="IPR059153">
    <property type="entry name" value="NSD_PHD-1st"/>
</dbReference>
<feature type="binding site" evidence="9">
    <location>
        <position position="259"/>
    </location>
    <ligand>
        <name>Zn(2+)</name>
        <dbReference type="ChEBI" id="CHEBI:29105"/>
        <label>1</label>
    </ligand>
</feature>
<dbReference type="PANTHER" id="PTHR10333:SF42">
    <property type="entry name" value="INHIBITOR OF GROWTH PROTEIN 5"/>
    <property type="match status" value="1"/>
</dbReference>
<evidence type="ECO:0000313" key="15">
    <source>
        <dbReference type="Proteomes" id="UP000005666"/>
    </source>
</evidence>
<evidence type="ECO:0000313" key="14">
    <source>
        <dbReference type="EMBL" id="CCE66258.1"/>
    </source>
</evidence>
<dbReference type="KEGG" id="tpf:TPHA_0P01000"/>
<dbReference type="InterPro" id="IPR019787">
    <property type="entry name" value="Znf_PHD-finger"/>
</dbReference>
<proteinExistence type="inferred from homology"/>
<dbReference type="SUPFAM" id="SSF57903">
    <property type="entry name" value="FYVE/PHD zinc finger"/>
    <property type="match status" value="1"/>
</dbReference>
<keyword evidence="4 10" id="KW-0863">Zinc-finger</keyword>
<dbReference type="GO" id="GO:0140002">
    <property type="term" value="F:histone H3K4me3 reader activity"/>
    <property type="evidence" value="ECO:0007669"/>
    <property type="project" value="EnsemblFungi"/>
</dbReference>
<evidence type="ECO:0000256" key="10">
    <source>
        <dbReference type="PROSITE-ProRule" id="PRU00146"/>
    </source>
</evidence>
<keyword evidence="15" id="KW-1185">Reference proteome</keyword>
<name>G8C280_TETPH</name>
<dbReference type="STRING" id="1071381.G8C280"/>
<evidence type="ECO:0000256" key="8">
    <source>
        <dbReference type="PIRSR" id="PIRSR628651-50"/>
    </source>
</evidence>
<sequence>MSTPANLFPGLSDISDVLEEYPIETSRYLTLLHEIDAKCIHALPFLNEQIQEFVKFTGKNSKIPPKESSHPENKLENLININRLFEELIPSLEEKMYVSSIMLKSMEELTTRLELGYEVALKNEEIPEKLRIGVNNHPAMHLHHELMKKIETAKTGTSHKSAQSSKSELRREAMAASKKQHETKDKSSKNEKTAATSTIPAAGVTDSATATSGRKNGNHNNTGHESKKRKTNKDKNNSTHPGVVAPKPKVNEYGEPLYCYCNRIAFGEMVGCDGANCELEWFHLPCIGLTTLPRGKWYCNDCKKTKKNN</sequence>
<dbReference type="GO" id="GO:0070210">
    <property type="term" value="C:Rpd3L-Expanded complex"/>
    <property type="evidence" value="ECO:0007669"/>
    <property type="project" value="TreeGrafter"/>
</dbReference>
<dbReference type="GO" id="GO:0061186">
    <property type="term" value="P:negative regulation of silent mating-type cassette heterochromatin formation"/>
    <property type="evidence" value="ECO:0007669"/>
    <property type="project" value="EnsemblFungi"/>
</dbReference>
<feature type="compositionally biased region" description="Basic and acidic residues" evidence="12">
    <location>
        <begin position="167"/>
        <end position="192"/>
    </location>
</feature>
<dbReference type="InterPro" id="IPR011011">
    <property type="entry name" value="Znf_FYVE_PHD"/>
</dbReference>
<dbReference type="GO" id="GO:0033698">
    <property type="term" value="C:Rpd3L complex"/>
    <property type="evidence" value="ECO:0007669"/>
    <property type="project" value="EnsemblFungi"/>
</dbReference>